<dbReference type="Proteomes" id="UP000748752">
    <property type="component" value="Unassembled WGS sequence"/>
</dbReference>
<evidence type="ECO:0000256" key="1">
    <source>
        <dbReference type="SAM" id="MobiDB-lite"/>
    </source>
</evidence>
<protein>
    <recommendedName>
        <fullName evidence="4">VRR-NUC domain-containing protein</fullName>
    </recommendedName>
</protein>
<dbReference type="Gene3D" id="3.40.1350.10">
    <property type="match status" value="1"/>
</dbReference>
<accession>A0ABS1CL48</accession>
<evidence type="ECO:0000313" key="2">
    <source>
        <dbReference type="EMBL" id="MBK1632642.1"/>
    </source>
</evidence>
<proteinExistence type="predicted"/>
<sequence length="164" mass="17720">MSFRLQRPEPPEQAIQDAVLRFLAIDRRVAWAQRFNTGAMRVEGQDARGRRTRRFVQFAFKGCSDILGQLTTGHLIACEIKRPSTKPTREQAAFLATVESNGGLAVVARSVEDVERALAEFVAQPDTPSRAAGSRPSGQTEHGQRIGGVAGQGARPALEPGALA</sequence>
<keyword evidence="3" id="KW-1185">Reference proteome</keyword>
<dbReference type="InterPro" id="IPR011856">
    <property type="entry name" value="tRNA_endonuc-like_dom_sf"/>
</dbReference>
<dbReference type="EMBL" id="NRRV01000053">
    <property type="protein sequence ID" value="MBK1632642.1"/>
    <property type="molecule type" value="Genomic_DNA"/>
</dbReference>
<comment type="caution">
    <text evidence="2">The sequence shown here is derived from an EMBL/GenBank/DDBJ whole genome shotgun (WGS) entry which is preliminary data.</text>
</comment>
<evidence type="ECO:0000313" key="3">
    <source>
        <dbReference type="Proteomes" id="UP000748752"/>
    </source>
</evidence>
<feature type="region of interest" description="Disordered" evidence="1">
    <location>
        <begin position="122"/>
        <end position="164"/>
    </location>
</feature>
<gene>
    <name evidence="2" type="ORF">CKO31_18220</name>
</gene>
<reference evidence="2 3" key="1">
    <citation type="journal article" date="2020" name="Microorganisms">
        <title>Osmotic Adaptation and Compatible Solute Biosynthesis of Phototrophic Bacteria as Revealed from Genome Analyses.</title>
        <authorList>
            <person name="Imhoff J.F."/>
            <person name="Rahn T."/>
            <person name="Kunzel S."/>
            <person name="Keller A."/>
            <person name="Neulinger S.C."/>
        </authorList>
    </citation>
    <scope>NUCLEOTIDE SEQUENCE [LARGE SCALE GENOMIC DNA]</scope>
    <source>
        <strain evidence="2 3">DSM 6210</strain>
    </source>
</reference>
<name>A0ABS1CL48_9GAMM</name>
<evidence type="ECO:0008006" key="4">
    <source>
        <dbReference type="Google" id="ProtNLM"/>
    </source>
</evidence>
<dbReference type="RefSeq" id="WP_200240381.1">
    <property type="nucleotide sequence ID" value="NZ_NRRV01000053.1"/>
</dbReference>
<organism evidence="2 3">
    <name type="scientific">Thiohalocapsa halophila</name>
    <dbReference type="NCBI Taxonomy" id="69359"/>
    <lineage>
        <taxon>Bacteria</taxon>
        <taxon>Pseudomonadati</taxon>
        <taxon>Pseudomonadota</taxon>
        <taxon>Gammaproteobacteria</taxon>
        <taxon>Chromatiales</taxon>
        <taxon>Chromatiaceae</taxon>
        <taxon>Thiohalocapsa</taxon>
    </lineage>
</organism>